<evidence type="ECO:0000256" key="2">
    <source>
        <dbReference type="ARBA" id="ARBA00023239"/>
    </source>
</evidence>
<feature type="domain" description="DJ-1/PfpI" evidence="4">
    <location>
        <begin position="78"/>
        <end position="149"/>
    </location>
</feature>
<geneLocation type="plasmid" evidence="5">
    <name>pFiD188</name>
</geneLocation>
<keyword evidence="5" id="KW-0614">Plasmid</keyword>
<dbReference type="InterPro" id="IPR002818">
    <property type="entry name" value="DJ-1/PfpI"/>
</dbReference>
<dbReference type="PANTHER" id="PTHR48094:SF11">
    <property type="entry name" value="GLUTATHIONE-INDEPENDENT GLYOXALASE HSP31-RELATED"/>
    <property type="match status" value="1"/>
</dbReference>
<dbReference type="PANTHER" id="PTHR48094">
    <property type="entry name" value="PROTEIN/NUCLEIC ACID DEGLYCASE DJ-1-RELATED"/>
    <property type="match status" value="1"/>
</dbReference>
<keyword evidence="2" id="KW-0456">Lyase</keyword>
<evidence type="ECO:0000259" key="4">
    <source>
        <dbReference type="Pfam" id="PF01965"/>
    </source>
</evidence>
<gene>
    <name evidence="5" type="ORF">pFi_143</name>
</gene>
<reference evidence="5" key="4">
    <citation type="submission" date="2011-06" db="EMBL/GenBank/DDBJ databases">
        <authorList>
            <person name="Vereecke D.M."/>
        </authorList>
    </citation>
    <scope>NUCLEOTIDE SEQUENCE</scope>
    <source>
        <strain evidence="5">D188</strain>
        <plasmid evidence="5">pFiD188</plasmid>
    </source>
</reference>
<evidence type="ECO:0000256" key="1">
    <source>
        <dbReference type="ARBA" id="ARBA00023016"/>
    </source>
</evidence>
<proteinExistence type="inferred from homology"/>
<dbReference type="SUPFAM" id="SSF52317">
    <property type="entry name" value="Class I glutamine amidotransferase-like"/>
    <property type="match status" value="1"/>
</dbReference>
<name>G8JZ08_RHOFA</name>
<reference evidence="5" key="5">
    <citation type="journal article" date="2012" name="Mol. Plant Microbe Interact.">
        <title>pFiD188, the linear virulence plasmid of Rhodococcus fascians D188.</title>
        <authorList>
            <person name="Francis I."/>
            <person name="De Keyser A."/>
            <person name="De Backer P."/>
            <person name="Simon-Mateo C."/>
            <person name="Kalkus J."/>
            <person name="Pertry I."/>
            <person name="Ardiles-Diaz W."/>
            <person name="De Rycke R."/>
            <person name="Vandeputte O.M."/>
            <person name="El Jaziri M."/>
            <person name="Holsters M."/>
            <person name="Vereecke D."/>
        </authorList>
    </citation>
    <scope>NUCLEOTIDE SEQUENCE</scope>
    <source>
        <strain evidence="5">D188</strain>
        <plasmid evidence="5">pFiD188</plasmid>
    </source>
</reference>
<accession>G8JZ08</accession>
<dbReference type="PATRIC" id="fig|1051973.4.peg.5054"/>
<sequence length="244" mass="25982">MTPTSTITILLSEAHILTLNDGSTQPCGFWAEEFITAHRIFTAANIRTIIATPGGGAAHVEPDSMHAPHSPDPDGYRTYLSGLSENLRAPAALETVDPSTVDGIFVPGGYGPVVDLHKNSHVGEFLRALRREGTPIATVCHGTAALLADTASGATWPYAALTMTSFSDQEEADVGLLGTLPFTVEQEIQRRGGTYTAGHPWQQHIEITDTLITGQNPASTEAVAEQLTQRIANYSSSTTRSGTR</sequence>
<dbReference type="Pfam" id="PF01965">
    <property type="entry name" value="DJ-1_PfpI"/>
    <property type="match status" value="1"/>
</dbReference>
<comment type="similarity">
    <text evidence="3">Belongs to the peptidase C56 family. HSP31-like subfamily.</text>
</comment>
<keyword evidence="5" id="KW-0808">Transferase</keyword>
<dbReference type="GO" id="GO:0005737">
    <property type="term" value="C:cytoplasm"/>
    <property type="evidence" value="ECO:0007669"/>
    <property type="project" value="TreeGrafter"/>
</dbReference>
<dbReference type="GO" id="GO:0019172">
    <property type="term" value="F:glyoxalase III activity"/>
    <property type="evidence" value="ECO:0007669"/>
    <property type="project" value="TreeGrafter"/>
</dbReference>
<dbReference type="InterPro" id="IPR050325">
    <property type="entry name" value="Prot/Nucl_acid_deglycase"/>
</dbReference>
<dbReference type="RefSeq" id="WP_015586197.1">
    <property type="nucleotide sequence ID" value="NC_021080.1"/>
</dbReference>
<reference evidence="5" key="3">
    <citation type="journal article" date="2011" name="Annu. Rev. Phytopathol.">
        <title>A successful bacterial coup d'etat: how Rhodococcus fascians redirects plant development.</title>
        <authorList>
            <person name="Stes E."/>
            <person name="Vandeputte O.M."/>
            <person name="El Jaziri M."/>
            <person name="Holsters M."/>
            <person name="Vereecke D."/>
        </authorList>
    </citation>
    <scope>NUCLEOTIDE SEQUENCE</scope>
    <source>
        <strain evidence="5">D188</strain>
        <plasmid evidence="5">pFiD188</plasmid>
    </source>
</reference>
<reference evidence="5" key="1">
    <citation type="journal article" date="2009" name="Proc. Natl. Acad. Sci. U.S.A.">
        <title>Identification of Rhodococcus fascians cytokinins and their modus operandi to reshape the plant.</title>
        <authorList>
            <person name="Pertry I."/>
            <person name="Vaclavikova K."/>
            <person name="Depuydt S."/>
            <person name="Galuszka P."/>
            <person name="Spichal L."/>
            <person name="Temmerman W."/>
            <person name="Stes E."/>
            <person name="Schmulling T."/>
            <person name="Kakimoto T."/>
            <person name="Van Montagu M.C."/>
            <person name="Strnad M."/>
            <person name="Holsters M."/>
            <person name="Tarkowski P."/>
            <person name="Vereecke D."/>
        </authorList>
    </citation>
    <scope>NUCLEOTIDE SEQUENCE</scope>
    <source>
        <strain evidence="5">D188</strain>
        <plasmid evidence="5">pFiD188</plasmid>
    </source>
</reference>
<dbReference type="KEGG" id="rfa:A3L23_05007"/>
<dbReference type="EMBL" id="JN093097">
    <property type="protein sequence ID" value="AET25279.1"/>
    <property type="molecule type" value="Genomic_DNA"/>
</dbReference>
<reference evidence="5" key="2">
    <citation type="journal article" date="2010" name="Mol. Plant Microbe Interact.">
        <title>Rhodococcus fascians impacts plant development through the dynamic fas-mediated production of a cytokinin mix.</title>
        <authorList>
            <person name="Pertry I."/>
            <person name="Vaclavikova K."/>
            <person name="Gemrotova M."/>
            <person name="Spichal L."/>
            <person name="Galuszka P."/>
            <person name="Depuydt S."/>
            <person name="Temmerman W."/>
            <person name="Stes E."/>
            <person name="De Keyser A."/>
            <person name="Riefler M."/>
            <person name="Biondi S."/>
            <person name="Novak O."/>
            <person name="Schmulling T."/>
            <person name="Strnad M."/>
            <person name="Tarkowski P."/>
            <person name="Holsters M."/>
            <person name="Vereecke D."/>
        </authorList>
    </citation>
    <scope>NUCLEOTIDE SEQUENCE</scope>
    <source>
        <strain evidence="5">D188</strain>
        <plasmid evidence="5">pFiD188</plasmid>
    </source>
</reference>
<dbReference type="GO" id="GO:0016740">
    <property type="term" value="F:transferase activity"/>
    <property type="evidence" value="ECO:0007669"/>
    <property type="project" value="UniProtKB-KW"/>
</dbReference>
<dbReference type="InterPro" id="IPR029062">
    <property type="entry name" value="Class_I_gatase-like"/>
</dbReference>
<evidence type="ECO:0000256" key="3">
    <source>
        <dbReference type="ARBA" id="ARBA00038493"/>
    </source>
</evidence>
<dbReference type="CDD" id="cd03141">
    <property type="entry name" value="GATase1_Hsp31_like"/>
    <property type="match status" value="1"/>
</dbReference>
<keyword evidence="1" id="KW-0346">Stress response</keyword>
<keyword evidence="5" id="KW-0315">Glutamine amidotransferase</keyword>
<dbReference type="AlphaFoldDB" id="G8JZ08"/>
<evidence type="ECO:0000313" key="5">
    <source>
        <dbReference type="EMBL" id="AET25279.1"/>
    </source>
</evidence>
<organism evidence="5">
    <name type="scientific">Rhodococcoides fascians D188</name>
    <dbReference type="NCBI Taxonomy" id="1051973"/>
    <lineage>
        <taxon>Bacteria</taxon>
        <taxon>Bacillati</taxon>
        <taxon>Actinomycetota</taxon>
        <taxon>Actinomycetes</taxon>
        <taxon>Mycobacteriales</taxon>
        <taxon>Nocardiaceae</taxon>
        <taxon>Rhodococcoides</taxon>
    </lineage>
</organism>
<protein>
    <submittedName>
        <fullName evidence="5">Putative Type 1 glutamine amidotransferase (GATase1)-like domain containing protein</fullName>
    </submittedName>
</protein>
<dbReference type="Gene3D" id="3.40.50.880">
    <property type="match status" value="1"/>
</dbReference>
<dbReference type="GO" id="GO:0019243">
    <property type="term" value="P:methylglyoxal catabolic process to D-lactate via S-lactoyl-glutathione"/>
    <property type="evidence" value="ECO:0007669"/>
    <property type="project" value="TreeGrafter"/>
</dbReference>